<gene>
    <name evidence="1" type="ORF">Enr10x_09840</name>
</gene>
<sequence length="246" mass="28666">MKGSIGYSFRQFANMFLVSSRLQLGTGVGLMTPDQEIAKIPLLSPFPASYRPTLREFLDSIALQTYSKWKYDPSSRYFKSEIDHKGPFEGLAIFEFTKTKREKPFEVKLAKGWKANDEGTWVMYVPPSFRVGMDIYEMGTYSSDKTPTDPKFFDKIRQDVSLEWAQKMNPKATLKDLQIKPVGKFQALYFEAMIPSIFKKDVKWRQWVFMDGNQCYFIVSTILPELEDKIYPDVEQMLKSFKVKKK</sequence>
<accession>A0A517Q229</accession>
<evidence type="ECO:0000313" key="1">
    <source>
        <dbReference type="EMBL" id="QDT25687.1"/>
    </source>
</evidence>
<name>A0A517Q229_9PLAN</name>
<keyword evidence="2" id="KW-1185">Reference proteome</keyword>
<evidence type="ECO:0000313" key="2">
    <source>
        <dbReference type="Proteomes" id="UP000315647"/>
    </source>
</evidence>
<protein>
    <submittedName>
        <fullName evidence="1">Uncharacterized protein</fullName>
    </submittedName>
</protein>
<proteinExistence type="predicted"/>
<dbReference type="AlphaFoldDB" id="A0A517Q229"/>
<reference evidence="1 2" key="1">
    <citation type="submission" date="2019-03" db="EMBL/GenBank/DDBJ databases">
        <title>Deep-cultivation of Planctomycetes and their phenomic and genomic characterization uncovers novel biology.</title>
        <authorList>
            <person name="Wiegand S."/>
            <person name="Jogler M."/>
            <person name="Boedeker C."/>
            <person name="Pinto D."/>
            <person name="Vollmers J."/>
            <person name="Rivas-Marin E."/>
            <person name="Kohn T."/>
            <person name="Peeters S.H."/>
            <person name="Heuer A."/>
            <person name="Rast P."/>
            <person name="Oberbeckmann S."/>
            <person name="Bunk B."/>
            <person name="Jeske O."/>
            <person name="Meyerdierks A."/>
            <person name="Storesund J.E."/>
            <person name="Kallscheuer N."/>
            <person name="Luecker S."/>
            <person name="Lage O.M."/>
            <person name="Pohl T."/>
            <person name="Merkel B.J."/>
            <person name="Hornburger P."/>
            <person name="Mueller R.-W."/>
            <person name="Bruemmer F."/>
            <person name="Labrenz M."/>
            <person name="Spormann A.M."/>
            <person name="Op den Camp H."/>
            <person name="Overmann J."/>
            <person name="Amann R."/>
            <person name="Jetten M.S.M."/>
            <person name="Mascher T."/>
            <person name="Medema M.H."/>
            <person name="Devos D.P."/>
            <person name="Kaster A.-K."/>
            <person name="Ovreas L."/>
            <person name="Rohde M."/>
            <person name="Galperin M.Y."/>
            <person name="Jogler C."/>
        </authorList>
    </citation>
    <scope>NUCLEOTIDE SEQUENCE [LARGE SCALE GENOMIC DNA]</scope>
    <source>
        <strain evidence="1 2">Enr10</strain>
    </source>
</reference>
<dbReference type="EMBL" id="CP037421">
    <property type="protein sequence ID" value="QDT25687.1"/>
    <property type="molecule type" value="Genomic_DNA"/>
</dbReference>
<dbReference type="Proteomes" id="UP000315647">
    <property type="component" value="Chromosome"/>
</dbReference>
<organism evidence="1 2">
    <name type="scientific">Gimesia panareensis</name>
    <dbReference type="NCBI Taxonomy" id="2527978"/>
    <lineage>
        <taxon>Bacteria</taxon>
        <taxon>Pseudomonadati</taxon>
        <taxon>Planctomycetota</taxon>
        <taxon>Planctomycetia</taxon>
        <taxon>Planctomycetales</taxon>
        <taxon>Planctomycetaceae</taxon>
        <taxon>Gimesia</taxon>
    </lineage>
</organism>
<dbReference type="RefSeq" id="WP_145448286.1">
    <property type="nucleotide sequence ID" value="NZ_CP037421.1"/>
</dbReference>